<dbReference type="InterPro" id="IPR009081">
    <property type="entry name" value="PP-bd_ACP"/>
</dbReference>
<organism evidence="5 6">
    <name type="scientific">Plantactinospora solaniradicis</name>
    <dbReference type="NCBI Taxonomy" id="1723736"/>
    <lineage>
        <taxon>Bacteria</taxon>
        <taxon>Bacillati</taxon>
        <taxon>Actinomycetota</taxon>
        <taxon>Actinomycetes</taxon>
        <taxon>Micromonosporales</taxon>
        <taxon>Micromonosporaceae</taxon>
        <taxon>Plantactinospora</taxon>
    </lineage>
</organism>
<evidence type="ECO:0000259" key="4">
    <source>
        <dbReference type="PROSITE" id="PS50075"/>
    </source>
</evidence>
<dbReference type="Pfam" id="PF00550">
    <property type="entry name" value="PP-binding"/>
    <property type="match status" value="1"/>
</dbReference>
<dbReference type="PROSITE" id="PS50075">
    <property type="entry name" value="CARRIER"/>
    <property type="match status" value="1"/>
</dbReference>
<keyword evidence="6" id="KW-1185">Reference proteome</keyword>
<dbReference type="SUPFAM" id="SSF56801">
    <property type="entry name" value="Acetyl-CoA synthetase-like"/>
    <property type="match status" value="1"/>
</dbReference>
<sequence length="1331" mass="142577">MRVEDIWPLSPLQEGFLFHATYDERAEDVYVEQLVLALDGPVDAGVLRLSWEALLARHASLRAGFRQVSGVQQPVQVIARQVRLPWREEDLSGLGEDAAVAESERLAIEERARRFDLAVPPLLRVFLAKVGVDRYRMVVTLHHILLDGWSLQVLLRELRATYEAGGSIARLPVVTPYREYLEWLARQDEQAAREAWRAALAGADEPTLVAPLDHGAAQAFAGVVSAAAGEKLDGALRELARAHGLTLNTVVQAAWGVVVGQLTGRRDVVFGAAVAGRPADLPGMENMVGLFINTVPVRVCFGPEQTVAQVLGELQAQQTALLDHQHLGLTEIQRLAGAGASFDTVMAFESFPGGPNELPSTSAVTFTEVGIRESINYPLGLVVGPAGGLKVRLNYRPDLFDERAAQAIVDRLVRVLERVAADPGLRLSDIELLDEAERSLVVRRWNDTRVSVPDRMLPELFEARVLVSPDVAAVRCGGDVLTYAEVDERANRLARYLTGLGVGMESRVGLCLPRGVDMLVGLLAVWKAGGAFVPLDPAHPMDRLGYMVADSGAAVVVGTSGTLTGMPLGRIRPIRVDEVADEVAELSAGALGRRVSPDALAYVIYTSGSMGRPKGVAVAHRGVVNLAEVMRPVLGVDQGVVALQFASFSFDAAVLDVVVTLAAGGTLAIASTEERTDPEALSRMIRSAGVSVASVVPSLLAVLDPEAVPGVGNWVLGAERLTAELASRWTARSRVWNTYGPTEATVITTAVPLPTVKATDAAPPIGRPIGNTQVYVLDEFLRPVPPGVTGELYVAGPQLARGYIARAGLTAERFVACPYTDGSDGGRMYRSGDLARWTSDGQLLFAGRVDEQVKIRGFRVEPGEVEAVLAGHESVGRVVVIVREDRPGEKRLVGYVVPAVSDGDVDVEGLREFAATQLPDYMVPAAVVVLESLPLTVNNKLDRAALPTPESAGQIEGRPPATPTEELLCGLFAEVLGVDQVPADGSFFNLGGDSLLAMRVIARIRAVLDAEVSIGDLFTAPTVAEVARLIDGDHSVAQVALTRRERPEMLPLSFAQQRLWFLNRLAEVGEGAAYNMPLALRLSGELNVLALEAALGDVADRHESLRTVFPQSEGVACQRVVEGVAARPQLVVVEATEDGLPSMVAELSGRGFDLSVDLPWRVWLLTVSPVESVLLIVAHHIAVDGWSMSVLGRDLGVAYAARRQGRAPGWEPLPVQYADYSLWQREVLGDPENADSVISAHLAYWRKTLADAPQELTLPMDRPRPVVSSFRGANVSLAVGADVHAGLERVAQRGRATMFMVVHAALAVLLSRVGAGTDIPMGTPIAGRGDA</sequence>
<keyword evidence="2" id="KW-0596">Phosphopantetheine</keyword>
<dbReference type="Pfam" id="PF13193">
    <property type="entry name" value="AMP-binding_C"/>
    <property type="match status" value="1"/>
</dbReference>
<dbReference type="CDD" id="cd05930">
    <property type="entry name" value="A_NRPS"/>
    <property type="match status" value="1"/>
</dbReference>
<dbReference type="InterPro" id="IPR001242">
    <property type="entry name" value="Condensation_dom"/>
</dbReference>
<evidence type="ECO:0000256" key="3">
    <source>
        <dbReference type="ARBA" id="ARBA00022553"/>
    </source>
</evidence>
<dbReference type="Gene3D" id="1.10.1200.10">
    <property type="entry name" value="ACP-like"/>
    <property type="match status" value="1"/>
</dbReference>
<dbReference type="Gene3D" id="3.40.50.980">
    <property type="match status" value="2"/>
</dbReference>
<gene>
    <name evidence="5" type="ORF">ACFP2T_27840</name>
</gene>
<dbReference type="Pfam" id="PF00668">
    <property type="entry name" value="Condensation"/>
    <property type="match status" value="2"/>
</dbReference>
<dbReference type="Gene3D" id="2.30.38.10">
    <property type="entry name" value="Luciferase, Domain 3"/>
    <property type="match status" value="1"/>
</dbReference>
<keyword evidence="3" id="KW-0597">Phosphoprotein</keyword>
<dbReference type="SUPFAM" id="SSF52777">
    <property type="entry name" value="CoA-dependent acyltransferases"/>
    <property type="match status" value="4"/>
</dbReference>
<name>A0ABW1KEC0_9ACTN</name>
<dbReference type="CDD" id="cd19543">
    <property type="entry name" value="DCL_NRPS"/>
    <property type="match status" value="1"/>
</dbReference>
<dbReference type="PANTHER" id="PTHR45527">
    <property type="entry name" value="NONRIBOSOMAL PEPTIDE SYNTHETASE"/>
    <property type="match status" value="1"/>
</dbReference>
<dbReference type="InterPro" id="IPR020806">
    <property type="entry name" value="PKS_PP-bd"/>
</dbReference>
<dbReference type="InterPro" id="IPR025110">
    <property type="entry name" value="AMP-bd_C"/>
</dbReference>
<feature type="non-terminal residue" evidence="5">
    <location>
        <position position="1331"/>
    </location>
</feature>
<dbReference type="Pfam" id="PF00501">
    <property type="entry name" value="AMP-binding"/>
    <property type="match status" value="1"/>
</dbReference>
<dbReference type="SUPFAM" id="SSF47336">
    <property type="entry name" value="ACP-like"/>
    <property type="match status" value="1"/>
</dbReference>
<feature type="domain" description="Carrier" evidence="4">
    <location>
        <begin position="959"/>
        <end position="1034"/>
    </location>
</feature>
<evidence type="ECO:0000256" key="2">
    <source>
        <dbReference type="ARBA" id="ARBA00022450"/>
    </source>
</evidence>
<accession>A0ABW1KEC0</accession>
<evidence type="ECO:0000256" key="1">
    <source>
        <dbReference type="ARBA" id="ARBA00001957"/>
    </source>
</evidence>
<dbReference type="InterPro" id="IPR010071">
    <property type="entry name" value="AA_adenyl_dom"/>
</dbReference>
<dbReference type="EMBL" id="JBHSPR010000027">
    <property type="protein sequence ID" value="MFC6019994.1"/>
    <property type="molecule type" value="Genomic_DNA"/>
</dbReference>
<evidence type="ECO:0000313" key="5">
    <source>
        <dbReference type="EMBL" id="MFC6019994.1"/>
    </source>
</evidence>
<dbReference type="Gene3D" id="3.30.559.10">
    <property type="entry name" value="Chloramphenicol acetyltransferase-like domain"/>
    <property type="match status" value="2"/>
</dbReference>
<evidence type="ECO:0000313" key="6">
    <source>
        <dbReference type="Proteomes" id="UP001596203"/>
    </source>
</evidence>
<dbReference type="NCBIfam" id="TIGR01733">
    <property type="entry name" value="AA-adenyl-dom"/>
    <property type="match status" value="1"/>
</dbReference>
<dbReference type="Gene3D" id="3.30.559.30">
    <property type="entry name" value="Nonribosomal peptide synthetase, condensation domain"/>
    <property type="match status" value="2"/>
</dbReference>
<dbReference type="PANTHER" id="PTHR45527:SF1">
    <property type="entry name" value="FATTY ACID SYNTHASE"/>
    <property type="match status" value="1"/>
</dbReference>
<proteinExistence type="predicted"/>
<dbReference type="InterPro" id="IPR036736">
    <property type="entry name" value="ACP-like_sf"/>
</dbReference>
<dbReference type="Proteomes" id="UP001596203">
    <property type="component" value="Unassembled WGS sequence"/>
</dbReference>
<protein>
    <submittedName>
        <fullName evidence="5">Amino acid adenylation domain-containing protein</fullName>
    </submittedName>
</protein>
<dbReference type="InterPro" id="IPR045851">
    <property type="entry name" value="AMP-bd_C_sf"/>
</dbReference>
<dbReference type="InterPro" id="IPR023213">
    <property type="entry name" value="CAT-like_dom_sf"/>
</dbReference>
<dbReference type="SMART" id="SM00823">
    <property type="entry name" value="PKS_PP"/>
    <property type="match status" value="1"/>
</dbReference>
<comment type="cofactor">
    <cofactor evidence="1">
        <name>pantetheine 4'-phosphate</name>
        <dbReference type="ChEBI" id="CHEBI:47942"/>
    </cofactor>
</comment>
<reference evidence="6" key="1">
    <citation type="journal article" date="2019" name="Int. J. Syst. Evol. Microbiol.">
        <title>The Global Catalogue of Microorganisms (GCM) 10K type strain sequencing project: providing services to taxonomists for standard genome sequencing and annotation.</title>
        <authorList>
            <consortium name="The Broad Institute Genomics Platform"/>
            <consortium name="The Broad Institute Genome Sequencing Center for Infectious Disease"/>
            <person name="Wu L."/>
            <person name="Ma J."/>
        </authorList>
    </citation>
    <scope>NUCLEOTIDE SEQUENCE [LARGE SCALE GENOMIC DNA]</scope>
    <source>
        <strain evidence="6">ZS-35-S2</strain>
    </source>
</reference>
<dbReference type="InterPro" id="IPR000873">
    <property type="entry name" value="AMP-dep_synth/lig_dom"/>
</dbReference>
<dbReference type="Gene3D" id="3.30.300.30">
    <property type="match status" value="1"/>
</dbReference>
<dbReference type="RefSeq" id="WP_377426619.1">
    <property type="nucleotide sequence ID" value="NZ_JBHSPR010000027.1"/>
</dbReference>
<comment type="caution">
    <text evidence="5">The sequence shown here is derived from an EMBL/GenBank/DDBJ whole genome shotgun (WGS) entry which is preliminary data.</text>
</comment>